<dbReference type="EMBL" id="CALNXK010000073">
    <property type="protein sequence ID" value="CAH3144420.1"/>
    <property type="molecule type" value="Genomic_DNA"/>
</dbReference>
<gene>
    <name evidence="2" type="ORF">PLOB_00043962</name>
</gene>
<dbReference type="InterPro" id="IPR003609">
    <property type="entry name" value="Pan_app"/>
</dbReference>
<evidence type="ECO:0000313" key="2">
    <source>
        <dbReference type="EMBL" id="CAH3144420.1"/>
    </source>
</evidence>
<reference evidence="2 3" key="1">
    <citation type="submission" date="2022-05" db="EMBL/GenBank/DDBJ databases">
        <authorList>
            <consortium name="Genoscope - CEA"/>
            <person name="William W."/>
        </authorList>
    </citation>
    <scope>NUCLEOTIDE SEQUENCE [LARGE SCALE GENOMIC DNA]</scope>
</reference>
<dbReference type="Gene3D" id="3.50.4.10">
    <property type="entry name" value="Hepatocyte Growth Factor"/>
    <property type="match status" value="2"/>
</dbReference>
<accession>A0ABN8PLJ7</accession>
<evidence type="ECO:0000313" key="3">
    <source>
        <dbReference type="Proteomes" id="UP001159405"/>
    </source>
</evidence>
<protein>
    <recommendedName>
        <fullName evidence="1">Apple domain-containing protein</fullName>
    </recommendedName>
</protein>
<comment type="caution">
    <text evidence="2">The sequence shown here is derived from an EMBL/GenBank/DDBJ whole genome shotgun (WGS) entry which is preliminary data.</text>
</comment>
<dbReference type="Pfam" id="PF00024">
    <property type="entry name" value="PAN_1"/>
    <property type="match status" value="1"/>
</dbReference>
<dbReference type="SUPFAM" id="SSF57414">
    <property type="entry name" value="Hairpin loop containing domain-like"/>
    <property type="match status" value="1"/>
</dbReference>
<proteinExistence type="predicted"/>
<feature type="domain" description="Apple" evidence="1">
    <location>
        <begin position="24"/>
        <end position="110"/>
    </location>
</feature>
<dbReference type="PROSITE" id="PS50948">
    <property type="entry name" value="PAN"/>
    <property type="match status" value="1"/>
</dbReference>
<evidence type="ECO:0000259" key="1">
    <source>
        <dbReference type="PROSITE" id="PS50948"/>
    </source>
</evidence>
<keyword evidence="3" id="KW-1185">Reference proteome</keyword>
<dbReference type="Proteomes" id="UP001159405">
    <property type="component" value="Unassembled WGS sequence"/>
</dbReference>
<feature type="non-terminal residue" evidence="2">
    <location>
        <position position="1"/>
    </location>
</feature>
<dbReference type="Pfam" id="PF14295">
    <property type="entry name" value="PAN_4"/>
    <property type="match status" value="1"/>
</dbReference>
<sequence>SFAFGNDESPKPCRIQSEGDQLRCIVPQGYQVRSGDCPGNDIWSLYRDRTTLKECARLCSSSTQCQAFMFYNNHRCYPKTKTCGVTSKSNPLNVFYDKVPSGYTMRPGDCPGNDIWSLYRRSATRQACAQNCDSSSTCNAFMHYDNHECYPKTKGCGVTSLSNKLNIFYDKVPDG</sequence>
<organism evidence="2 3">
    <name type="scientific">Porites lobata</name>
    <dbReference type="NCBI Taxonomy" id="104759"/>
    <lineage>
        <taxon>Eukaryota</taxon>
        <taxon>Metazoa</taxon>
        <taxon>Cnidaria</taxon>
        <taxon>Anthozoa</taxon>
        <taxon>Hexacorallia</taxon>
        <taxon>Scleractinia</taxon>
        <taxon>Fungiina</taxon>
        <taxon>Poritidae</taxon>
        <taxon>Porites</taxon>
    </lineage>
</organism>
<feature type="non-terminal residue" evidence="2">
    <location>
        <position position="175"/>
    </location>
</feature>
<name>A0ABN8PLJ7_9CNID</name>